<reference evidence="5 6" key="1">
    <citation type="submission" date="2016-10" db="EMBL/GenBank/DDBJ databases">
        <title>The whole genome sequencing and assembly of Aeribacillus pallidus KCTC3564 strain.</title>
        <authorList>
            <person name="Lee Y.-J."/>
            <person name="Park M.-K."/>
            <person name="Yi H."/>
            <person name="Bahn Y.-S."/>
            <person name="Kim J.F."/>
            <person name="Lee D.-W."/>
        </authorList>
    </citation>
    <scope>NUCLEOTIDE SEQUENCE [LARGE SCALE GENOMIC DNA]</scope>
    <source>
        <strain evidence="5 6">KCTC3564</strain>
    </source>
</reference>
<dbReference type="RefSeq" id="WP_094245037.1">
    <property type="nucleotide sequence ID" value="NZ_CP017703.1"/>
</dbReference>
<dbReference type="AlphaFoldDB" id="A0A223E4D4"/>
<dbReference type="NCBIfam" id="TIGR00724">
    <property type="entry name" value="urea_amlyse_rel"/>
    <property type="match status" value="1"/>
</dbReference>
<name>A0A223E4D4_9BACI</name>
<dbReference type="PANTHER" id="PTHR43309">
    <property type="entry name" value="5-OXOPROLINASE SUBUNIT C"/>
    <property type="match status" value="1"/>
</dbReference>
<dbReference type="SUPFAM" id="SSF50891">
    <property type="entry name" value="Cyclophilin-like"/>
    <property type="match status" value="1"/>
</dbReference>
<dbReference type="Gene3D" id="2.40.100.10">
    <property type="entry name" value="Cyclophilin-like"/>
    <property type="match status" value="1"/>
</dbReference>
<dbReference type="GO" id="GO:0016787">
    <property type="term" value="F:hydrolase activity"/>
    <property type="evidence" value="ECO:0007669"/>
    <property type="project" value="UniProtKB-KW"/>
</dbReference>
<keyword evidence="3" id="KW-0067">ATP-binding</keyword>
<evidence type="ECO:0000256" key="3">
    <source>
        <dbReference type="ARBA" id="ARBA00022840"/>
    </source>
</evidence>
<dbReference type="InterPro" id="IPR029000">
    <property type="entry name" value="Cyclophilin-like_dom_sf"/>
</dbReference>
<evidence type="ECO:0000313" key="5">
    <source>
        <dbReference type="EMBL" id="ASS90051.1"/>
    </source>
</evidence>
<dbReference type="GO" id="GO:0005524">
    <property type="term" value="F:ATP binding"/>
    <property type="evidence" value="ECO:0007669"/>
    <property type="project" value="UniProtKB-KW"/>
</dbReference>
<evidence type="ECO:0000256" key="2">
    <source>
        <dbReference type="ARBA" id="ARBA00022801"/>
    </source>
</evidence>
<evidence type="ECO:0000259" key="4">
    <source>
        <dbReference type="SMART" id="SM00797"/>
    </source>
</evidence>
<dbReference type="Pfam" id="PF02626">
    <property type="entry name" value="CT_A_B"/>
    <property type="match status" value="1"/>
</dbReference>
<evidence type="ECO:0000256" key="1">
    <source>
        <dbReference type="ARBA" id="ARBA00022741"/>
    </source>
</evidence>
<keyword evidence="2" id="KW-0378">Hydrolase</keyword>
<dbReference type="KEGG" id="apak:AP3564_07225"/>
<dbReference type="SMART" id="SM00797">
    <property type="entry name" value="AHS2"/>
    <property type="match status" value="1"/>
</dbReference>
<keyword evidence="1" id="KW-0547">Nucleotide-binding</keyword>
<dbReference type="Proteomes" id="UP000214606">
    <property type="component" value="Chromosome"/>
</dbReference>
<accession>A0A223E4D4</accession>
<dbReference type="InterPro" id="IPR052708">
    <property type="entry name" value="PxpC"/>
</dbReference>
<evidence type="ECO:0000313" key="6">
    <source>
        <dbReference type="Proteomes" id="UP000214606"/>
    </source>
</evidence>
<feature type="domain" description="Carboxyltransferase" evidence="4">
    <location>
        <begin position="24"/>
        <end position="320"/>
    </location>
</feature>
<dbReference type="PANTHER" id="PTHR43309:SF5">
    <property type="entry name" value="5-OXOPROLINASE SUBUNIT C"/>
    <property type="match status" value="1"/>
</dbReference>
<sequence length="334" mass="36998">MGIRVIRSGLLTTIQDLGRFGFQKDGVIVSGAMDQFAHRIANILVGNEESEGTLEMTLIGPTLVFEEDALIAICGGEFEASIDGHEVPLWRPILVKQGSVLTIGHCRAGCRAYLAVAGGFQLPKVMNSQSTYLLARIGGFQGRALEKGDVLLLREPGRNQDSLLFDKRRTALPFIVMSWGISFELRSYFYGAPKTIRVIRGAQFADFTRQSQEQFLTQLYKVTPQSNRMGYRLDGPSLERKQSTEMVSEAVTFGTVQVPAEGKPIVLMADRQTTGGYPKIAQVIAADLPVLAQTRPGEQIVFRDISFEEAQRLYLQREFEIKQCQKAIISKMGG</sequence>
<dbReference type="EMBL" id="CP017703">
    <property type="protein sequence ID" value="ASS90051.1"/>
    <property type="molecule type" value="Genomic_DNA"/>
</dbReference>
<protein>
    <submittedName>
        <fullName evidence="5">KipI antagonist</fullName>
    </submittedName>
</protein>
<dbReference type="InterPro" id="IPR003778">
    <property type="entry name" value="CT_A_B"/>
</dbReference>
<organism evidence="5 6">
    <name type="scientific">Aeribacillus pallidus</name>
    <dbReference type="NCBI Taxonomy" id="33936"/>
    <lineage>
        <taxon>Bacteria</taxon>
        <taxon>Bacillati</taxon>
        <taxon>Bacillota</taxon>
        <taxon>Bacilli</taxon>
        <taxon>Bacillales</taxon>
        <taxon>Bacillaceae</taxon>
        <taxon>Aeribacillus</taxon>
    </lineage>
</organism>
<gene>
    <name evidence="5" type="ORF">AP3564_07225</name>
</gene>
<proteinExistence type="predicted"/>